<feature type="compositionally biased region" description="Basic residues" evidence="2">
    <location>
        <begin position="244"/>
        <end position="255"/>
    </location>
</feature>
<comment type="similarity">
    <text evidence="1">Belongs to the aspartyl/asparaginyl beta-hydroxylase family.</text>
</comment>
<dbReference type="Gene3D" id="2.60.120.330">
    <property type="entry name" value="B-lactam Antibiotic, Isopenicillin N Synthase, Chain"/>
    <property type="match status" value="1"/>
</dbReference>
<gene>
    <name evidence="4" type="ORF">PCOR1329_LOCUS46700</name>
</gene>
<accession>A0ABN9UBX3</accession>
<dbReference type="SUPFAM" id="SSF51197">
    <property type="entry name" value="Clavaminate synthase-like"/>
    <property type="match status" value="1"/>
</dbReference>
<evidence type="ECO:0000256" key="2">
    <source>
        <dbReference type="SAM" id="MobiDB-lite"/>
    </source>
</evidence>
<dbReference type="InterPro" id="IPR007803">
    <property type="entry name" value="Asp/Arg/Pro-Hydrxlase"/>
</dbReference>
<feature type="region of interest" description="Disordered" evidence="2">
    <location>
        <begin position="238"/>
        <end position="269"/>
    </location>
</feature>
<evidence type="ECO:0000259" key="3">
    <source>
        <dbReference type="Pfam" id="PF05118"/>
    </source>
</evidence>
<dbReference type="EMBL" id="CAUYUJ010015616">
    <property type="protein sequence ID" value="CAK0856255.1"/>
    <property type="molecule type" value="Genomic_DNA"/>
</dbReference>
<proteinExistence type="inferred from homology"/>
<sequence length="269" mass="30217">MNGRVWDHGQPLMCRTPENVPGLRARMVWPREEFSWLAGVESNFEAIKEELLGARGGSSSSGFQPYRDPIVGGNADRAAADGLGAEGVDSGAWNVLYLLLNHKRFEENCARFPATVKTIEEAFPRHYSHAFFSALTPGSHIVKHHGPSNRMLRVWLPLLGLEGFRLRVGDQVVEPRAGEAFVWDHSFEHEAWHEGDQTRVVLIVDVWHPDLSAPEVKFLSTLQNCRLRAGRALAEHYESSSRGKAARRTSRRTRPTSRSWREGQAPPHG</sequence>
<keyword evidence="5" id="KW-1185">Reference proteome</keyword>
<reference evidence="4" key="1">
    <citation type="submission" date="2023-10" db="EMBL/GenBank/DDBJ databases">
        <authorList>
            <person name="Chen Y."/>
            <person name="Shah S."/>
            <person name="Dougan E. K."/>
            <person name="Thang M."/>
            <person name="Chan C."/>
        </authorList>
    </citation>
    <scope>NUCLEOTIDE SEQUENCE [LARGE SCALE GENOMIC DNA]</scope>
</reference>
<name>A0ABN9UBX3_9DINO</name>
<dbReference type="InterPro" id="IPR039038">
    <property type="entry name" value="ASPH"/>
</dbReference>
<evidence type="ECO:0000256" key="1">
    <source>
        <dbReference type="ARBA" id="ARBA00007730"/>
    </source>
</evidence>
<dbReference type="PANTHER" id="PTHR12366">
    <property type="entry name" value="ASPARTYL/ASPARAGINYL BETA-HYDROXYLASE"/>
    <property type="match status" value="1"/>
</dbReference>
<evidence type="ECO:0000313" key="5">
    <source>
        <dbReference type="Proteomes" id="UP001189429"/>
    </source>
</evidence>
<protein>
    <recommendedName>
        <fullName evidence="3">Aspartyl/asparaginy/proline hydroxylase domain-containing protein</fullName>
    </recommendedName>
</protein>
<organism evidence="4 5">
    <name type="scientific">Prorocentrum cordatum</name>
    <dbReference type="NCBI Taxonomy" id="2364126"/>
    <lineage>
        <taxon>Eukaryota</taxon>
        <taxon>Sar</taxon>
        <taxon>Alveolata</taxon>
        <taxon>Dinophyceae</taxon>
        <taxon>Prorocentrales</taxon>
        <taxon>Prorocentraceae</taxon>
        <taxon>Prorocentrum</taxon>
    </lineage>
</organism>
<dbReference type="Pfam" id="PF05118">
    <property type="entry name" value="Asp_Arg_Hydrox"/>
    <property type="match status" value="1"/>
</dbReference>
<dbReference type="InterPro" id="IPR027443">
    <property type="entry name" value="IPNS-like_sf"/>
</dbReference>
<dbReference type="PANTHER" id="PTHR12366:SF32">
    <property type="entry name" value="ASPARTATE BETA-HYDROXYLASE ISOFORM X1"/>
    <property type="match status" value="1"/>
</dbReference>
<feature type="domain" description="Aspartyl/asparaginy/proline hydroxylase" evidence="3">
    <location>
        <begin position="41"/>
        <end position="209"/>
    </location>
</feature>
<dbReference type="Proteomes" id="UP001189429">
    <property type="component" value="Unassembled WGS sequence"/>
</dbReference>
<comment type="caution">
    <text evidence="4">The sequence shown here is derived from an EMBL/GenBank/DDBJ whole genome shotgun (WGS) entry which is preliminary data.</text>
</comment>
<evidence type="ECO:0000313" key="4">
    <source>
        <dbReference type="EMBL" id="CAK0856255.1"/>
    </source>
</evidence>